<evidence type="ECO:0000313" key="7">
    <source>
        <dbReference type="EMBL" id="ERI86359.1"/>
    </source>
</evidence>
<dbReference type="RefSeq" id="WP_021644314.1">
    <property type="nucleotide sequence ID" value="NZ_KE993070.1"/>
</dbReference>
<dbReference type="CDD" id="cd02966">
    <property type="entry name" value="TlpA_like_family"/>
    <property type="match status" value="1"/>
</dbReference>
<dbReference type="PANTHER" id="PTHR42852">
    <property type="entry name" value="THIOL:DISULFIDE INTERCHANGE PROTEIN DSBE"/>
    <property type="match status" value="1"/>
</dbReference>
<comment type="subcellular location">
    <subcellularLocation>
        <location evidence="1">Cell envelope</location>
    </subcellularLocation>
</comment>
<evidence type="ECO:0000259" key="6">
    <source>
        <dbReference type="PROSITE" id="PS51352"/>
    </source>
</evidence>
<dbReference type="EMBL" id="AWSV01000055">
    <property type="protein sequence ID" value="ERI86359.1"/>
    <property type="molecule type" value="Genomic_DNA"/>
</dbReference>
<keyword evidence="2" id="KW-0201">Cytochrome c-type biogenesis</keyword>
<dbReference type="InterPro" id="IPR050553">
    <property type="entry name" value="Thioredoxin_ResA/DsbE_sf"/>
</dbReference>
<dbReference type="Proteomes" id="UP000016496">
    <property type="component" value="Unassembled WGS sequence"/>
</dbReference>
<evidence type="ECO:0000256" key="5">
    <source>
        <dbReference type="SAM" id="SignalP"/>
    </source>
</evidence>
<accession>U2C797</accession>
<dbReference type="InterPro" id="IPR013766">
    <property type="entry name" value="Thioredoxin_domain"/>
</dbReference>
<feature type="chain" id="PRO_5004625171" evidence="5">
    <location>
        <begin position="20"/>
        <end position="447"/>
    </location>
</feature>
<dbReference type="Gene3D" id="3.40.30.10">
    <property type="entry name" value="Glutaredoxin"/>
    <property type="match status" value="1"/>
</dbReference>
<dbReference type="HOGENOM" id="CLU_042529_1_1_10"/>
<dbReference type="GO" id="GO:0016491">
    <property type="term" value="F:oxidoreductase activity"/>
    <property type="evidence" value="ECO:0007669"/>
    <property type="project" value="InterPro"/>
</dbReference>
<keyword evidence="3" id="KW-1015">Disulfide bond</keyword>
<evidence type="ECO:0000313" key="8">
    <source>
        <dbReference type="Proteomes" id="UP000016496"/>
    </source>
</evidence>
<dbReference type="GO" id="GO:0017004">
    <property type="term" value="P:cytochrome complex assembly"/>
    <property type="evidence" value="ECO:0007669"/>
    <property type="project" value="UniProtKB-KW"/>
</dbReference>
<name>U2C797_9BACE</name>
<gene>
    <name evidence="7" type="ORF">HMPREF1981_00950</name>
</gene>
<evidence type="ECO:0000256" key="2">
    <source>
        <dbReference type="ARBA" id="ARBA00022748"/>
    </source>
</evidence>
<organism evidence="7 8">
    <name type="scientific">Bacteroides pyogenes F0041</name>
    <dbReference type="NCBI Taxonomy" id="1321819"/>
    <lineage>
        <taxon>Bacteria</taxon>
        <taxon>Pseudomonadati</taxon>
        <taxon>Bacteroidota</taxon>
        <taxon>Bacteroidia</taxon>
        <taxon>Bacteroidales</taxon>
        <taxon>Bacteroidaceae</taxon>
        <taxon>Bacteroides</taxon>
    </lineage>
</organism>
<dbReference type="GO" id="GO:0030313">
    <property type="term" value="C:cell envelope"/>
    <property type="evidence" value="ECO:0007669"/>
    <property type="project" value="UniProtKB-SubCell"/>
</dbReference>
<dbReference type="SUPFAM" id="SSF52833">
    <property type="entry name" value="Thioredoxin-like"/>
    <property type="match status" value="1"/>
</dbReference>
<dbReference type="InterPro" id="IPR036249">
    <property type="entry name" value="Thioredoxin-like_sf"/>
</dbReference>
<reference evidence="7 8" key="1">
    <citation type="submission" date="2013-08" db="EMBL/GenBank/DDBJ databases">
        <authorList>
            <person name="Weinstock G."/>
            <person name="Sodergren E."/>
            <person name="Wylie T."/>
            <person name="Fulton L."/>
            <person name="Fulton R."/>
            <person name="Fronick C."/>
            <person name="O'Laughlin M."/>
            <person name="Godfrey J."/>
            <person name="Miner T."/>
            <person name="Herter B."/>
            <person name="Appelbaum E."/>
            <person name="Cordes M."/>
            <person name="Lek S."/>
            <person name="Wollam A."/>
            <person name="Pepin K.H."/>
            <person name="Palsikar V.B."/>
            <person name="Mitreva M."/>
            <person name="Wilson R.K."/>
        </authorList>
    </citation>
    <scope>NUCLEOTIDE SEQUENCE [LARGE SCALE GENOMIC DNA]</scope>
    <source>
        <strain evidence="7 8">F0041</strain>
    </source>
</reference>
<keyword evidence="5" id="KW-0732">Signal</keyword>
<dbReference type="PANTHER" id="PTHR42852:SF6">
    <property type="entry name" value="THIOL:DISULFIDE INTERCHANGE PROTEIN DSBE"/>
    <property type="match status" value="1"/>
</dbReference>
<feature type="domain" description="Thioredoxin" evidence="6">
    <location>
        <begin position="309"/>
        <end position="447"/>
    </location>
</feature>
<dbReference type="Pfam" id="PF08534">
    <property type="entry name" value="Redoxin"/>
    <property type="match status" value="1"/>
</dbReference>
<dbReference type="OrthoDB" id="1094665at2"/>
<feature type="signal peptide" evidence="5">
    <location>
        <begin position="1"/>
        <end position="19"/>
    </location>
</feature>
<dbReference type="InterPro" id="IPR013740">
    <property type="entry name" value="Redoxin"/>
</dbReference>
<evidence type="ECO:0000256" key="1">
    <source>
        <dbReference type="ARBA" id="ARBA00004196"/>
    </source>
</evidence>
<protein>
    <submittedName>
        <fullName evidence="7">Antioxidant, AhpC/TSA family</fullName>
    </submittedName>
</protein>
<dbReference type="AlphaFoldDB" id="U2C797"/>
<evidence type="ECO:0000256" key="4">
    <source>
        <dbReference type="ARBA" id="ARBA00023284"/>
    </source>
</evidence>
<comment type="caution">
    <text evidence="7">The sequence shown here is derived from an EMBL/GenBank/DDBJ whole genome shotgun (WGS) entry which is preliminary data.</text>
</comment>
<dbReference type="PROSITE" id="PS51352">
    <property type="entry name" value="THIOREDOXIN_2"/>
    <property type="match status" value="1"/>
</dbReference>
<keyword evidence="4" id="KW-0676">Redox-active center</keyword>
<sequence length="447" mass="50192">MNKLIAFLLAAFTFTNVSAQTLKVTGEITGDGGKDKPVQLYIQPMESLFNSPPSPVEVKDNKFITELNLKDGFIFIGAVVGQTQYMLPYYKEGKGGELSLPIVLDKGIITVKGADHNNRALGGFNAIMGKNRRKLWLEGKELSKEAITGLLKELGTASDSVCRTENCSPTVQKYINIWAYNTMHDLYENISFFTGKSHAELGAEDRSSFLAPPQKVLDCDMACYFANTPRIVASSLPEGDLATRIGALYKEYRSDNVKKAAQEAIINEFIAKFDYAKNYQDGLEQLTALSEKYKLPESYLKAFRKRKATIPGNPFPEGVTMTDLNGNKVDFSKFRGKYVYIDMWASWCAPCIREIPHLKKLEEEVKNENVVFLSLSIDTNEESWKKKVKELDLKGNLLIDSKNELPKALGVSGIPFFVIYDKEGKLYKYNAPRPSDANVKEMLEQLR</sequence>
<dbReference type="PATRIC" id="fig|1321819.3.peg.878"/>
<proteinExistence type="predicted"/>
<evidence type="ECO:0000256" key="3">
    <source>
        <dbReference type="ARBA" id="ARBA00023157"/>
    </source>
</evidence>